<keyword evidence="3" id="KW-1185">Reference proteome</keyword>
<dbReference type="OrthoDB" id="1630758at2759"/>
<reference evidence="2 3" key="1">
    <citation type="submission" date="2013-07" db="EMBL/GenBank/DDBJ databases">
        <authorList>
            <person name="Stoco P.H."/>
            <person name="Wagner G."/>
            <person name="Gerber A."/>
            <person name="Zaha A."/>
            <person name="Thompson C."/>
            <person name="Bartholomeu D.C."/>
            <person name="Luckemeyer D.D."/>
            <person name="Bahia D."/>
            <person name="Loreto E."/>
            <person name="Prestes E.B."/>
            <person name="Lima F.M."/>
            <person name="Rodrigues-Luiz G."/>
            <person name="Vallejo G.A."/>
            <person name="Filho J.F."/>
            <person name="Monteiro K.M."/>
            <person name="Tyler K.M."/>
            <person name="de Almeida L.G."/>
            <person name="Ortiz M.F."/>
            <person name="Siervo M.A."/>
            <person name="de Moraes M.H."/>
            <person name="Cunha O.L."/>
            <person name="Mendonca-Neto R."/>
            <person name="Silva R."/>
            <person name="Teixeira S.M."/>
            <person name="Murta S.M."/>
            <person name="Sincero T.C."/>
            <person name="Mendes T.A."/>
            <person name="Urmenyi T.P."/>
            <person name="Silva V.G."/>
            <person name="da Rocha W.D."/>
            <person name="Andersson B."/>
            <person name="Romanha A.J."/>
            <person name="Steindel M."/>
            <person name="de Vasconcelos A.T."/>
            <person name="Grisard E.C."/>
        </authorList>
    </citation>
    <scope>NUCLEOTIDE SEQUENCE [LARGE SCALE GENOMIC DNA]</scope>
    <source>
        <strain evidence="2 3">SC58</strain>
    </source>
</reference>
<dbReference type="VEuPathDB" id="TriTrypDB:TRSC58_01158"/>
<comment type="caution">
    <text evidence="2">The sequence shown here is derived from an EMBL/GenBank/DDBJ whole genome shotgun (WGS) entry which is preliminary data.</text>
</comment>
<evidence type="ECO:0000256" key="1">
    <source>
        <dbReference type="SAM" id="MobiDB-lite"/>
    </source>
</evidence>
<evidence type="ECO:0000313" key="3">
    <source>
        <dbReference type="Proteomes" id="UP000031737"/>
    </source>
</evidence>
<feature type="compositionally biased region" description="Basic residues" evidence="1">
    <location>
        <begin position="8"/>
        <end position="25"/>
    </location>
</feature>
<feature type="region of interest" description="Disordered" evidence="1">
    <location>
        <begin position="1"/>
        <end position="25"/>
    </location>
</feature>
<gene>
    <name evidence="2" type="ORF">TRSC58_01158</name>
</gene>
<organism evidence="2 3">
    <name type="scientific">Trypanosoma rangeli SC58</name>
    <dbReference type="NCBI Taxonomy" id="429131"/>
    <lineage>
        <taxon>Eukaryota</taxon>
        <taxon>Discoba</taxon>
        <taxon>Euglenozoa</taxon>
        <taxon>Kinetoplastea</taxon>
        <taxon>Metakinetoplastina</taxon>
        <taxon>Trypanosomatida</taxon>
        <taxon>Trypanosomatidae</taxon>
        <taxon>Trypanosoma</taxon>
        <taxon>Herpetosoma</taxon>
    </lineage>
</organism>
<dbReference type="Proteomes" id="UP000031737">
    <property type="component" value="Unassembled WGS sequence"/>
</dbReference>
<name>A0A061JAK7_TRYRA</name>
<dbReference type="EMBL" id="AUPL01001158">
    <property type="protein sequence ID" value="ESL11101.1"/>
    <property type="molecule type" value="Genomic_DNA"/>
</dbReference>
<protein>
    <submittedName>
        <fullName evidence="2">Uncharacterized protein</fullName>
    </submittedName>
</protein>
<sequence length="105" mass="11783">MVTDSRTRPARPGRSQRRRQPRKRRLKFTCPVCLGPAHKWNLVRVRFFSDLVTEALGHPTLAKALPTAEAKSDAPAQMGDEATRGERTPPPSLRQRAAAQKTKEI</sequence>
<dbReference type="AlphaFoldDB" id="A0A061JAK7"/>
<accession>A0A061JAK7</accession>
<evidence type="ECO:0000313" key="2">
    <source>
        <dbReference type="EMBL" id="ESL11101.1"/>
    </source>
</evidence>
<proteinExistence type="predicted"/>
<feature type="region of interest" description="Disordered" evidence="1">
    <location>
        <begin position="61"/>
        <end position="105"/>
    </location>
</feature>